<dbReference type="PANTHER" id="PTHR46017">
    <property type="entry name" value="ALPHA-MANNOSIDASE 2C1"/>
    <property type="match status" value="1"/>
</dbReference>
<dbReference type="EMBL" id="PCRF01000100">
    <property type="protein sequence ID" value="PIP16452.1"/>
    <property type="molecule type" value="Genomic_DNA"/>
</dbReference>
<dbReference type="GO" id="GO:0004559">
    <property type="term" value="F:alpha-mannosidase activity"/>
    <property type="evidence" value="ECO:0007669"/>
    <property type="project" value="TreeGrafter"/>
</dbReference>
<feature type="non-terminal residue" evidence="2">
    <location>
        <position position="1"/>
    </location>
</feature>
<protein>
    <recommendedName>
        <fullName evidence="1">Glycosyl hydrolases family 38 C-terminal domain-containing protein</fullName>
    </recommendedName>
</protein>
<evidence type="ECO:0000313" key="2">
    <source>
        <dbReference type="EMBL" id="PIP16452.1"/>
    </source>
</evidence>
<dbReference type="Proteomes" id="UP000230392">
    <property type="component" value="Unassembled WGS sequence"/>
</dbReference>
<reference evidence="2 3" key="1">
    <citation type="submission" date="2017-09" db="EMBL/GenBank/DDBJ databases">
        <title>Depth-based differentiation of microbial function through sediment-hosted aquifers and enrichment of novel symbionts in the deep terrestrial subsurface.</title>
        <authorList>
            <person name="Probst A.J."/>
            <person name="Ladd B."/>
            <person name="Jarett J.K."/>
            <person name="Geller-Mcgrath D.E."/>
            <person name="Sieber C.M."/>
            <person name="Emerson J.B."/>
            <person name="Anantharaman K."/>
            <person name="Thomas B.C."/>
            <person name="Malmstrom R."/>
            <person name="Stieglmeier M."/>
            <person name="Klingl A."/>
            <person name="Woyke T."/>
            <person name="Ryan C.M."/>
            <person name="Banfield J.F."/>
        </authorList>
    </citation>
    <scope>NUCLEOTIDE SEQUENCE [LARGE SCALE GENOMIC DNA]</scope>
    <source>
        <strain evidence="2">CG23_combo_of_CG06-09_8_20_14_all_48_7</strain>
    </source>
</reference>
<dbReference type="GO" id="GO:0030246">
    <property type="term" value="F:carbohydrate binding"/>
    <property type="evidence" value="ECO:0007669"/>
    <property type="project" value="InterPro"/>
</dbReference>
<dbReference type="GO" id="GO:0009313">
    <property type="term" value="P:oligosaccharide catabolic process"/>
    <property type="evidence" value="ECO:0007669"/>
    <property type="project" value="TreeGrafter"/>
</dbReference>
<sequence>LYQSLKRIDIINTLFKEETLDPEAIYYVFPFNFKSPQIRIETAGAVMRPESEQLPGSAKDYYSVQDWLTISGKDYSVVWVTREAPLVQFGEINTGKWLDRIAIKNGTLFSWVMNNYWYTNFKASQGGKTTFHYSISSCQGKINNSKAFAFAQECNIPATVLPFDKGSKRSLPDRKCSLLSLNKKNVILLALKMAEDGKGIVVRLQEIDGKDTKLKMSLPSRIKKVHLTDIVERNHRVLPLKNNSVRLKMEGFEICTLRLVTAPAFLVRK</sequence>
<dbReference type="SUPFAM" id="SSF74650">
    <property type="entry name" value="Galactose mutarotase-like"/>
    <property type="match status" value="1"/>
</dbReference>
<proteinExistence type="predicted"/>
<evidence type="ECO:0000259" key="1">
    <source>
        <dbReference type="Pfam" id="PF17677"/>
    </source>
</evidence>
<dbReference type="InterPro" id="IPR011013">
    <property type="entry name" value="Gal_mutarotase_sf_dom"/>
</dbReference>
<dbReference type="Pfam" id="PF17677">
    <property type="entry name" value="Glyco_hydro38C2"/>
    <property type="match status" value="1"/>
</dbReference>
<dbReference type="AlphaFoldDB" id="A0A2G9YB93"/>
<comment type="caution">
    <text evidence="2">The sequence shown here is derived from an EMBL/GenBank/DDBJ whole genome shotgun (WGS) entry which is preliminary data.</text>
</comment>
<feature type="domain" description="Glycosyl hydrolases family 38 C-terminal" evidence="1">
    <location>
        <begin position="185"/>
        <end position="257"/>
    </location>
</feature>
<dbReference type="Gene3D" id="2.60.40.2220">
    <property type="match status" value="1"/>
</dbReference>
<gene>
    <name evidence="2" type="ORF">COX46_02140</name>
</gene>
<organism evidence="2 3">
    <name type="scientific">bacterium (Candidatus Ratteibacteria) CG23_combo_of_CG06-09_8_20_14_all_48_7</name>
    <dbReference type="NCBI Taxonomy" id="2014292"/>
    <lineage>
        <taxon>Bacteria</taxon>
        <taxon>Candidatus Ratteibacteria</taxon>
    </lineage>
</organism>
<name>A0A2G9YB93_9BACT</name>
<dbReference type="InterPro" id="IPR041147">
    <property type="entry name" value="GH38_C"/>
</dbReference>
<evidence type="ECO:0000313" key="3">
    <source>
        <dbReference type="Proteomes" id="UP000230392"/>
    </source>
</evidence>
<dbReference type="PANTHER" id="PTHR46017:SF1">
    <property type="entry name" value="ALPHA-MANNOSIDASE 2C1"/>
    <property type="match status" value="1"/>
</dbReference>
<accession>A0A2G9YB93</accession>